<dbReference type="Proteomes" id="UP000324133">
    <property type="component" value="Unassembled WGS sequence"/>
</dbReference>
<gene>
    <name evidence="1" type="ORF">FOA19_09670</name>
</gene>
<protein>
    <recommendedName>
        <fullName evidence="3">STAS/SEC14 domain-containing protein</fullName>
    </recommendedName>
</protein>
<proteinExistence type="predicted"/>
<dbReference type="RefSeq" id="WP_149090636.1">
    <property type="nucleotide sequence ID" value="NZ_VKKY01000002.1"/>
</dbReference>
<dbReference type="OrthoDB" id="852207at2"/>
<dbReference type="AlphaFoldDB" id="A0A5B6TMM9"/>
<evidence type="ECO:0000313" key="1">
    <source>
        <dbReference type="EMBL" id="KAA3437573.1"/>
    </source>
</evidence>
<evidence type="ECO:0008006" key="3">
    <source>
        <dbReference type="Google" id="ProtNLM"/>
    </source>
</evidence>
<evidence type="ECO:0000313" key="2">
    <source>
        <dbReference type="Proteomes" id="UP000324133"/>
    </source>
</evidence>
<name>A0A5B6TMM9_9BACT</name>
<keyword evidence="2" id="KW-1185">Reference proteome</keyword>
<comment type="caution">
    <text evidence="1">The sequence shown here is derived from an EMBL/GenBank/DDBJ whole genome shotgun (WGS) entry which is preliminary data.</text>
</comment>
<organism evidence="1 2">
    <name type="scientific">Rufibacter hautae</name>
    <dbReference type="NCBI Taxonomy" id="2595005"/>
    <lineage>
        <taxon>Bacteria</taxon>
        <taxon>Pseudomonadati</taxon>
        <taxon>Bacteroidota</taxon>
        <taxon>Cytophagia</taxon>
        <taxon>Cytophagales</taxon>
        <taxon>Hymenobacteraceae</taxon>
        <taxon>Rufibacter</taxon>
    </lineage>
</organism>
<sequence>MLLYQDSILQLTYDPATDILEMDWPDLTPSYLPETKQALQALVETVRDYDVKNLLVDGSKASVTISDEENATLLLKIAQEFNATRLRKVARIASTDLRRETAADENLFRIQHSLDLHYQMQNFTDRAQAMTWLKDIS</sequence>
<reference evidence="1 2" key="1">
    <citation type="submission" date="2019-07" db="EMBL/GenBank/DDBJ databases">
        <title>Rufibacter sp. nov., isolated from lake sediment.</title>
        <authorList>
            <person name="Qu J.-H."/>
        </authorList>
    </citation>
    <scope>NUCLEOTIDE SEQUENCE [LARGE SCALE GENOMIC DNA]</scope>
    <source>
        <strain evidence="1 2">NBS58-1</strain>
    </source>
</reference>
<dbReference type="EMBL" id="VKKY01000002">
    <property type="protein sequence ID" value="KAA3437573.1"/>
    <property type="molecule type" value="Genomic_DNA"/>
</dbReference>
<accession>A0A5B6TMM9</accession>